<organism evidence="2 3">
    <name type="scientific">Pseudonocardia sulfidoxydans NBRC 16205</name>
    <dbReference type="NCBI Taxonomy" id="1223511"/>
    <lineage>
        <taxon>Bacteria</taxon>
        <taxon>Bacillati</taxon>
        <taxon>Actinomycetota</taxon>
        <taxon>Actinomycetes</taxon>
        <taxon>Pseudonocardiales</taxon>
        <taxon>Pseudonocardiaceae</taxon>
        <taxon>Pseudonocardia</taxon>
    </lineage>
</organism>
<comment type="caution">
    <text evidence="2">The sequence shown here is derived from an EMBL/GenBank/DDBJ whole genome shotgun (WGS) entry which is preliminary data.</text>
</comment>
<evidence type="ECO:0000313" key="2">
    <source>
        <dbReference type="EMBL" id="GEL22752.1"/>
    </source>
</evidence>
<proteinExistence type="predicted"/>
<accession>A0A511DD80</accession>
<protein>
    <submittedName>
        <fullName evidence="2">Uncharacterized protein</fullName>
    </submittedName>
</protein>
<name>A0A511DD80_9PSEU</name>
<keyword evidence="3" id="KW-1185">Reference proteome</keyword>
<feature type="compositionally biased region" description="Basic and acidic residues" evidence="1">
    <location>
        <begin position="53"/>
        <end position="72"/>
    </location>
</feature>
<gene>
    <name evidence="2" type="ORF">PSU4_17060</name>
</gene>
<feature type="region of interest" description="Disordered" evidence="1">
    <location>
        <begin position="1"/>
        <end position="34"/>
    </location>
</feature>
<evidence type="ECO:0000313" key="3">
    <source>
        <dbReference type="Proteomes" id="UP000321685"/>
    </source>
</evidence>
<dbReference type="Proteomes" id="UP000321685">
    <property type="component" value="Unassembled WGS sequence"/>
</dbReference>
<dbReference type="AlphaFoldDB" id="A0A511DD80"/>
<evidence type="ECO:0000256" key="1">
    <source>
        <dbReference type="SAM" id="MobiDB-lite"/>
    </source>
</evidence>
<sequence length="108" mass="11705">MSQTPDDRGVGGSPVVQNNRVRLGGGTDSDRSAHTADYIAGLRRRQAAALRCEPLDTGHRDPHTDATRDHVDPRTVESWRAAWSHLAAAGHDVGWAVPDPVRAYRTAS</sequence>
<reference evidence="2 3" key="1">
    <citation type="submission" date="2019-07" db="EMBL/GenBank/DDBJ databases">
        <title>Whole genome shotgun sequence of Pseudonocardia sulfidoxydans NBRC 16205.</title>
        <authorList>
            <person name="Hosoyama A."/>
            <person name="Uohara A."/>
            <person name="Ohji S."/>
            <person name="Ichikawa N."/>
        </authorList>
    </citation>
    <scope>NUCLEOTIDE SEQUENCE [LARGE SCALE GENOMIC DNA]</scope>
    <source>
        <strain evidence="2 3">NBRC 16205</strain>
    </source>
</reference>
<feature type="region of interest" description="Disordered" evidence="1">
    <location>
        <begin position="52"/>
        <end position="72"/>
    </location>
</feature>
<dbReference type="EMBL" id="BJVJ01000012">
    <property type="protein sequence ID" value="GEL22752.1"/>
    <property type="molecule type" value="Genomic_DNA"/>
</dbReference>